<proteinExistence type="predicted"/>
<accession>A0A5C2SHI7</accession>
<evidence type="ECO:0000256" key="1">
    <source>
        <dbReference type="SAM" id="MobiDB-lite"/>
    </source>
</evidence>
<feature type="compositionally biased region" description="Polar residues" evidence="1">
    <location>
        <begin position="161"/>
        <end position="170"/>
    </location>
</feature>
<reference evidence="2" key="1">
    <citation type="journal article" date="2018" name="Genome Biol. Evol.">
        <title>Genomics and development of Lentinus tigrinus, a white-rot wood-decaying mushroom with dimorphic fruiting bodies.</title>
        <authorList>
            <person name="Wu B."/>
            <person name="Xu Z."/>
            <person name="Knudson A."/>
            <person name="Carlson A."/>
            <person name="Chen N."/>
            <person name="Kovaka S."/>
            <person name="LaButti K."/>
            <person name="Lipzen A."/>
            <person name="Pennachio C."/>
            <person name="Riley R."/>
            <person name="Schakwitz W."/>
            <person name="Umezawa K."/>
            <person name="Ohm R.A."/>
            <person name="Grigoriev I.V."/>
            <person name="Nagy L.G."/>
            <person name="Gibbons J."/>
            <person name="Hibbett D."/>
        </authorList>
    </citation>
    <scope>NUCLEOTIDE SEQUENCE [LARGE SCALE GENOMIC DNA]</scope>
    <source>
        <strain evidence="2">ALCF2SS1-6</strain>
    </source>
</reference>
<keyword evidence="3" id="KW-1185">Reference proteome</keyword>
<organism evidence="2 3">
    <name type="scientific">Lentinus tigrinus ALCF2SS1-6</name>
    <dbReference type="NCBI Taxonomy" id="1328759"/>
    <lineage>
        <taxon>Eukaryota</taxon>
        <taxon>Fungi</taxon>
        <taxon>Dikarya</taxon>
        <taxon>Basidiomycota</taxon>
        <taxon>Agaricomycotina</taxon>
        <taxon>Agaricomycetes</taxon>
        <taxon>Polyporales</taxon>
        <taxon>Polyporaceae</taxon>
        <taxon>Lentinus</taxon>
    </lineage>
</organism>
<evidence type="ECO:0000313" key="3">
    <source>
        <dbReference type="Proteomes" id="UP000313359"/>
    </source>
</evidence>
<dbReference type="STRING" id="1328759.A0A5C2SHI7"/>
<evidence type="ECO:0000313" key="2">
    <source>
        <dbReference type="EMBL" id="RPD60816.1"/>
    </source>
</evidence>
<feature type="region of interest" description="Disordered" evidence="1">
    <location>
        <begin position="153"/>
        <end position="187"/>
    </location>
</feature>
<dbReference type="EMBL" id="ML122264">
    <property type="protein sequence ID" value="RPD60816.1"/>
    <property type="molecule type" value="Genomic_DNA"/>
</dbReference>
<feature type="region of interest" description="Disordered" evidence="1">
    <location>
        <begin position="25"/>
        <end position="82"/>
    </location>
</feature>
<protein>
    <recommendedName>
        <fullName evidence="4">SMP domain-containing protein</fullName>
    </recommendedName>
</protein>
<name>A0A5C2SHI7_9APHY</name>
<dbReference type="Proteomes" id="UP000313359">
    <property type="component" value="Unassembled WGS sequence"/>
</dbReference>
<evidence type="ECO:0008006" key="4">
    <source>
        <dbReference type="Google" id="ProtNLM"/>
    </source>
</evidence>
<sequence>MSSSNAPFLEQAAYVDAARILQNTGPIPPLESAPVARLPTQPPTTASTTASVDLDSIGEGYRPREGSLAAQAQSAAAHHPDGSLIAPNEKALVEAPEADSVRVAGELGGQTTYKMQHIAVPAKARLQSAAETLGIDLRGMGKTEARQIMSEETSELGYRPPTSSLASEAQSAAHFHPQGEPGVEHPGPTTLRIAAREDAERVVSEREQDTVASINLHTITKQEAQLLESLEHKL</sequence>
<gene>
    <name evidence="2" type="ORF">L227DRAFT_610909</name>
</gene>
<dbReference type="AlphaFoldDB" id="A0A5C2SHI7"/>
<dbReference type="OrthoDB" id="2799468at2759"/>